<name>A0A918RE83_9ACTN</name>
<gene>
    <name evidence="2" type="ORF">GCM10010371_61580</name>
</gene>
<dbReference type="Proteomes" id="UP000634660">
    <property type="component" value="Unassembled WGS sequence"/>
</dbReference>
<reference evidence="2" key="1">
    <citation type="journal article" date="2014" name="Int. J. Syst. Evol. Microbiol.">
        <title>Complete genome sequence of Corynebacterium casei LMG S-19264T (=DSM 44701T), isolated from a smear-ripened cheese.</title>
        <authorList>
            <consortium name="US DOE Joint Genome Institute (JGI-PGF)"/>
            <person name="Walter F."/>
            <person name="Albersmeier A."/>
            <person name="Kalinowski J."/>
            <person name="Ruckert C."/>
        </authorList>
    </citation>
    <scope>NUCLEOTIDE SEQUENCE</scope>
    <source>
        <strain evidence="2">JCM 4834</strain>
    </source>
</reference>
<evidence type="ECO:0000256" key="1">
    <source>
        <dbReference type="SAM" id="MobiDB-lite"/>
    </source>
</evidence>
<proteinExistence type="predicted"/>
<dbReference type="AlphaFoldDB" id="A0A918RE83"/>
<comment type="caution">
    <text evidence="2">The sequence shown here is derived from an EMBL/GenBank/DDBJ whole genome shotgun (WGS) entry which is preliminary data.</text>
</comment>
<feature type="compositionally biased region" description="Low complexity" evidence="1">
    <location>
        <begin position="36"/>
        <end position="45"/>
    </location>
</feature>
<feature type="region of interest" description="Disordered" evidence="1">
    <location>
        <begin position="1"/>
        <end position="60"/>
    </location>
</feature>
<accession>A0A918RE83</accession>
<evidence type="ECO:0000313" key="2">
    <source>
        <dbReference type="EMBL" id="GGZ93417.1"/>
    </source>
</evidence>
<organism evidence="2 3">
    <name type="scientific">Streptomyces subrutilus</name>
    <dbReference type="NCBI Taxonomy" id="36818"/>
    <lineage>
        <taxon>Bacteria</taxon>
        <taxon>Bacillati</taxon>
        <taxon>Actinomycetota</taxon>
        <taxon>Actinomycetes</taxon>
        <taxon>Kitasatosporales</taxon>
        <taxon>Streptomycetaceae</taxon>
        <taxon>Streptomyces</taxon>
    </lineage>
</organism>
<dbReference type="EMBL" id="BMVX01000034">
    <property type="protein sequence ID" value="GGZ93417.1"/>
    <property type="molecule type" value="Genomic_DNA"/>
</dbReference>
<sequence length="60" mass="6470">MTEHNEQSEQTARRRLVTSMSLSLWTPDATAPPWHPGSGHAAPAGGEDGRRGQVSGSRCR</sequence>
<reference evidence="2" key="2">
    <citation type="submission" date="2020-09" db="EMBL/GenBank/DDBJ databases">
        <authorList>
            <person name="Sun Q."/>
            <person name="Ohkuma M."/>
        </authorList>
    </citation>
    <scope>NUCLEOTIDE SEQUENCE</scope>
    <source>
        <strain evidence="2">JCM 4834</strain>
    </source>
</reference>
<evidence type="ECO:0000313" key="3">
    <source>
        <dbReference type="Proteomes" id="UP000634660"/>
    </source>
</evidence>
<protein>
    <submittedName>
        <fullName evidence="2">Uncharacterized protein</fullName>
    </submittedName>
</protein>